<dbReference type="InterPro" id="IPR045864">
    <property type="entry name" value="aa-tRNA-synth_II/BPL/LPL"/>
</dbReference>
<gene>
    <name evidence="2" type="ORF">H8K27_11220</name>
</gene>
<dbReference type="PROSITE" id="PS50862">
    <property type="entry name" value="AA_TRNA_LIGASE_II"/>
    <property type="match status" value="1"/>
</dbReference>
<dbReference type="RefSeq" id="WP_186863270.1">
    <property type="nucleotide sequence ID" value="NZ_JACOGC010000004.1"/>
</dbReference>
<dbReference type="Gene3D" id="3.30.930.10">
    <property type="entry name" value="Bira Bifunctional Protein, Domain 2"/>
    <property type="match status" value="1"/>
</dbReference>
<dbReference type="InterPro" id="IPR006195">
    <property type="entry name" value="aa-tRNA-synth_II"/>
</dbReference>
<evidence type="ECO:0000259" key="1">
    <source>
        <dbReference type="PROSITE" id="PS50862"/>
    </source>
</evidence>
<dbReference type="CDD" id="cd00670">
    <property type="entry name" value="Gly_His_Pro_Ser_Thr_tRS_core"/>
    <property type="match status" value="1"/>
</dbReference>
<dbReference type="GO" id="GO:0016874">
    <property type="term" value="F:ligase activity"/>
    <property type="evidence" value="ECO:0007669"/>
    <property type="project" value="UniProtKB-KW"/>
</dbReference>
<evidence type="ECO:0000313" key="2">
    <source>
        <dbReference type="EMBL" id="MBC3885701.1"/>
    </source>
</evidence>
<dbReference type="Proteomes" id="UP000613113">
    <property type="component" value="Unassembled WGS sequence"/>
</dbReference>
<comment type="caution">
    <text evidence="2">The sequence shown here is derived from an EMBL/GenBank/DDBJ whole genome shotgun (WGS) entry which is preliminary data.</text>
</comment>
<feature type="domain" description="Aminoacyl-transfer RNA synthetases class-II family profile" evidence="1">
    <location>
        <begin position="71"/>
        <end position="290"/>
    </location>
</feature>
<dbReference type="NCBIfam" id="NF005479">
    <property type="entry name" value="PRK07080.1"/>
    <property type="match status" value="1"/>
</dbReference>
<evidence type="ECO:0000313" key="3">
    <source>
        <dbReference type="Proteomes" id="UP000613113"/>
    </source>
</evidence>
<keyword evidence="3" id="KW-1185">Reference proteome</keyword>
<accession>A0ABR6YP73</accession>
<protein>
    <submittedName>
        <fullName evidence="2">Amino acid--[acyl-carrier-protein] ligase</fullName>
        <ecNumber evidence="2">6.2.1.n2</ecNumber>
    </submittedName>
</protein>
<organism evidence="2 3">
    <name type="scientific">Undibacterium griseum</name>
    <dbReference type="NCBI Taxonomy" id="2762295"/>
    <lineage>
        <taxon>Bacteria</taxon>
        <taxon>Pseudomonadati</taxon>
        <taxon>Pseudomonadota</taxon>
        <taxon>Betaproteobacteria</taxon>
        <taxon>Burkholderiales</taxon>
        <taxon>Oxalobacteraceae</taxon>
        <taxon>Undibacterium</taxon>
    </lineage>
</organism>
<sequence length="303" mass="33994">MSIDFSPELLTDDLVAAGHIIPVGVPGIFGRGPVFEDVLRRFDDYVSRVAAPDQATRMSFPPCLDRKVLERSEYLDSFPHLAGTIFSFNGTEAQHKELIENVHEGRPWTHLQTMTAVCLTPAACYPVYPSFTGTLPEGGRLVDMQNWVFRHEPSAEPTRMQSFRVREFVRVGTPDMVVAWRDLWLQRGLEILQSLELPAHTEVASDPFFGRGGRMLAANQREQQLKFEVVVPVISADKPTAVCSFNYHQDHFGKLFDIRTAVGEVAHTACLGFGLERIVMALFRTHGMQPTGWPQATRTQLGL</sequence>
<name>A0ABR6YP73_9BURK</name>
<proteinExistence type="predicted"/>
<reference evidence="2 3" key="1">
    <citation type="submission" date="2020-08" db="EMBL/GenBank/DDBJ databases">
        <title>Novel species isolated from subtropical streams in China.</title>
        <authorList>
            <person name="Lu H."/>
        </authorList>
    </citation>
    <scope>NUCLEOTIDE SEQUENCE [LARGE SCALE GENOMIC DNA]</scope>
    <source>
        <strain evidence="2 3">FT31W</strain>
    </source>
</reference>
<dbReference type="SUPFAM" id="SSF55681">
    <property type="entry name" value="Class II aaRS and biotin synthetases"/>
    <property type="match status" value="1"/>
</dbReference>
<keyword evidence="2" id="KW-0436">Ligase</keyword>
<dbReference type="EMBL" id="JACOGC010000004">
    <property type="protein sequence ID" value="MBC3885701.1"/>
    <property type="molecule type" value="Genomic_DNA"/>
</dbReference>
<dbReference type="EC" id="6.2.1.n2" evidence="2"/>